<dbReference type="InParanoid" id="A0A067PG25"/>
<accession>A0A067PG25</accession>
<dbReference type="HOGENOM" id="CLU_530027_0_0_1"/>
<organism evidence="2 3">
    <name type="scientific">Jaapia argillacea MUCL 33604</name>
    <dbReference type="NCBI Taxonomy" id="933084"/>
    <lineage>
        <taxon>Eukaryota</taxon>
        <taxon>Fungi</taxon>
        <taxon>Dikarya</taxon>
        <taxon>Basidiomycota</taxon>
        <taxon>Agaricomycotina</taxon>
        <taxon>Agaricomycetes</taxon>
        <taxon>Agaricomycetidae</taxon>
        <taxon>Jaapiales</taxon>
        <taxon>Jaapiaceae</taxon>
        <taxon>Jaapia</taxon>
    </lineage>
</organism>
<dbReference type="AlphaFoldDB" id="A0A067PG25"/>
<evidence type="ECO:0000256" key="1">
    <source>
        <dbReference type="SAM" id="MobiDB-lite"/>
    </source>
</evidence>
<feature type="region of interest" description="Disordered" evidence="1">
    <location>
        <begin position="187"/>
        <end position="230"/>
    </location>
</feature>
<dbReference type="STRING" id="933084.A0A067PG25"/>
<dbReference type="InterPro" id="IPR027267">
    <property type="entry name" value="AH/BAR_dom_sf"/>
</dbReference>
<dbReference type="EMBL" id="KL197731">
    <property type="protein sequence ID" value="KDQ53868.1"/>
    <property type="molecule type" value="Genomic_DNA"/>
</dbReference>
<feature type="compositionally biased region" description="Basic and acidic residues" evidence="1">
    <location>
        <begin position="354"/>
        <end position="364"/>
    </location>
</feature>
<name>A0A067PG25_9AGAM</name>
<evidence type="ECO:0000313" key="2">
    <source>
        <dbReference type="EMBL" id="KDQ53868.1"/>
    </source>
</evidence>
<dbReference type="Proteomes" id="UP000027265">
    <property type="component" value="Unassembled WGS sequence"/>
</dbReference>
<feature type="compositionally biased region" description="Polar residues" evidence="1">
    <location>
        <begin position="193"/>
        <end position="222"/>
    </location>
</feature>
<keyword evidence="3" id="KW-1185">Reference proteome</keyword>
<reference evidence="3" key="1">
    <citation type="journal article" date="2014" name="Proc. Natl. Acad. Sci. U.S.A.">
        <title>Extensive sampling of basidiomycete genomes demonstrates inadequacy of the white-rot/brown-rot paradigm for wood decay fungi.</title>
        <authorList>
            <person name="Riley R."/>
            <person name="Salamov A.A."/>
            <person name="Brown D.W."/>
            <person name="Nagy L.G."/>
            <person name="Floudas D."/>
            <person name="Held B.W."/>
            <person name="Levasseur A."/>
            <person name="Lombard V."/>
            <person name="Morin E."/>
            <person name="Otillar R."/>
            <person name="Lindquist E.A."/>
            <person name="Sun H."/>
            <person name="LaButti K.M."/>
            <person name="Schmutz J."/>
            <person name="Jabbour D."/>
            <person name="Luo H."/>
            <person name="Baker S.E."/>
            <person name="Pisabarro A.G."/>
            <person name="Walton J.D."/>
            <person name="Blanchette R.A."/>
            <person name="Henrissat B."/>
            <person name="Martin F."/>
            <person name="Cullen D."/>
            <person name="Hibbett D.S."/>
            <person name="Grigoriev I.V."/>
        </authorList>
    </citation>
    <scope>NUCLEOTIDE SEQUENCE [LARGE SCALE GENOMIC DNA]</scope>
    <source>
        <strain evidence="3">MUCL 33604</strain>
    </source>
</reference>
<sequence length="514" mass="55991">MKQNSDLLWDVIAAQQLILQSFETLRDGYASMASALVHWDEGAGGSEASGDRLPTHPLGTLLDSLATSFGSFAETIEPVRYHVEFILFMEKLLENLTGNRDSLLAERDDALRRGKDAHETTKKLNLANMKISAEAARLPDLRRTALKHWMGAHLDGFAELSKQMTRSAESGRLVMAGYFEDRTHLSGDAQEAGRNSSYTIFSPSSGDPSNASVGPMSPSQHSVRSKPRYPRWATTVAKKLRTIRPSLDHIEFPHDSGSPSPSSLHAKRHEPAPQDGVTAPRFRTRSTDTPTPMHRTQPVEAANLHLPPQPGSQRPLTDAVHDDTPYMIPDTLSTRIGLALPNAPPLSDSPTAPNDRHSSRESSGRHQALLFQTMVASLYDRSLPPSQPAPSNEPQFGVSPPGPPQSTHPAGFQSPVILASDTDGEHVAPQDASDMDLQRPAMRPSSGTSAESYLNDRISNAFGGYRPLHDSLDRSSHSSAITTITYLQLEFDDLPLRASVRHSASGGSRFAYAV</sequence>
<feature type="region of interest" description="Disordered" evidence="1">
    <location>
        <begin position="381"/>
        <end position="452"/>
    </location>
</feature>
<evidence type="ECO:0000313" key="3">
    <source>
        <dbReference type="Proteomes" id="UP000027265"/>
    </source>
</evidence>
<protein>
    <recommendedName>
        <fullName evidence="4">BAR domain-containing protein</fullName>
    </recommendedName>
</protein>
<gene>
    <name evidence="2" type="ORF">JAAARDRAFT_60969</name>
</gene>
<evidence type="ECO:0008006" key="4">
    <source>
        <dbReference type="Google" id="ProtNLM"/>
    </source>
</evidence>
<dbReference type="Gene3D" id="1.20.1270.60">
    <property type="entry name" value="Arfaptin homology (AH) domain/BAR domain"/>
    <property type="match status" value="1"/>
</dbReference>
<proteinExistence type="predicted"/>
<feature type="region of interest" description="Disordered" evidence="1">
    <location>
        <begin position="244"/>
        <end position="365"/>
    </location>
</feature>